<feature type="region of interest" description="Disordered" evidence="1">
    <location>
        <begin position="38"/>
        <end position="61"/>
    </location>
</feature>
<dbReference type="EMBL" id="LXQA011374889">
    <property type="protein sequence ID" value="MCI95064.1"/>
    <property type="molecule type" value="Genomic_DNA"/>
</dbReference>
<keyword evidence="3" id="KW-1185">Reference proteome</keyword>
<feature type="non-terminal residue" evidence="2">
    <location>
        <position position="1"/>
    </location>
</feature>
<dbReference type="AlphaFoldDB" id="A0A392W320"/>
<evidence type="ECO:0000256" key="1">
    <source>
        <dbReference type="SAM" id="MobiDB-lite"/>
    </source>
</evidence>
<feature type="compositionally biased region" description="Acidic residues" evidence="1">
    <location>
        <begin position="48"/>
        <end position="61"/>
    </location>
</feature>
<protein>
    <submittedName>
        <fullName evidence="2">Uncharacterized protein</fullName>
    </submittedName>
</protein>
<accession>A0A392W320</accession>
<proteinExistence type="predicted"/>
<sequence length="61" mass="6734">ITTLCRAKDVPEYPEDERLFSIKALLVSQYRGYISEAGHPQAAGADENGGESADEMNQFED</sequence>
<feature type="non-terminal residue" evidence="2">
    <location>
        <position position="61"/>
    </location>
</feature>
<dbReference type="Proteomes" id="UP000265520">
    <property type="component" value="Unassembled WGS sequence"/>
</dbReference>
<name>A0A392W320_9FABA</name>
<organism evidence="2 3">
    <name type="scientific">Trifolium medium</name>
    <dbReference type="NCBI Taxonomy" id="97028"/>
    <lineage>
        <taxon>Eukaryota</taxon>
        <taxon>Viridiplantae</taxon>
        <taxon>Streptophyta</taxon>
        <taxon>Embryophyta</taxon>
        <taxon>Tracheophyta</taxon>
        <taxon>Spermatophyta</taxon>
        <taxon>Magnoliopsida</taxon>
        <taxon>eudicotyledons</taxon>
        <taxon>Gunneridae</taxon>
        <taxon>Pentapetalae</taxon>
        <taxon>rosids</taxon>
        <taxon>fabids</taxon>
        <taxon>Fabales</taxon>
        <taxon>Fabaceae</taxon>
        <taxon>Papilionoideae</taxon>
        <taxon>50 kb inversion clade</taxon>
        <taxon>NPAAA clade</taxon>
        <taxon>Hologalegina</taxon>
        <taxon>IRL clade</taxon>
        <taxon>Trifolieae</taxon>
        <taxon>Trifolium</taxon>
    </lineage>
</organism>
<evidence type="ECO:0000313" key="3">
    <source>
        <dbReference type="Proteomes" id="UP000265520"/>
    </source>
</evidence>
<comment type="caution">
    <text evidence="2">The sequence shown here is derived from an EMBL/GenBank/DDBJ whole genome shotgun (WGS) entry which is preliminary data.</text>
</comment>
<reference evidence="2 3" key="1">
    <citation type="journal article" date="2018" name="Front. Plant Sci.">
        <title>Red Clover (Trifolium pratense) and Zigzag Clover (T. medium) - A Picture of Genomic Similarities and Differences.</title>
        <authorList>
            <person name="Dluhosova J."/>
            <person name="Istvanek J."/>
            <person name="Nedelnik J."/>
            <person name="Repkova J."/>
        </authorList>
    </citation>
    <scope>NUCLEOTIDE SEQUENCE [LARGE SCALE GENOMIC DNA]</scope>
    <source>
        <strain evidence="3">cv. 10/8</strain>
        <tissue evidence="2">Leaf</tissue>
    </source>
</reference>
<evidence type="ECO:0000313" key="2">
    <source>
        <dbReference type="EMBL" id="MCI95064.1"/>
    </source>
</evidence>